<dbReference type="HOGENOM" id="CLU_097892_0_0_5"/>
<evidence type="ECO:0000313" key="2">
    <source>
        <dbReference type="Proteomes" id="UP000002586"/>
    </source>
</evidence>
<organism evidence="1 2">
    <name type="scientific">Magnetococcus marinus (strain ATCC BAA-1437 / JCM 17883 / MC-1)</name>
    <dbReference type="NCBI Taxonomy" id="156889"/>
    <lineage>
        <taxon>Bacteria</taxon>
        <taxon>Pseudomonadati</taxon>
        <taxon>Pseudomonadota</taxon>
        <taxon>Magnetococcia</taxon>
        <taxon>Magnetococcales</taxon>
        <taxon>Magnetococcaceae</taxon>
        <taxon>Magnetococcus</taxon>
    </lineage>
</organism>
<reference evidence="2" key="1">
    <citation type="journal article" date="2009" name="Appl. Environ. Microbiol.">
        <title>Complete genome sequence of the chemolithoautotrophic marine magnetotactic coccus strain MC-1.</title>
        <authorList>
            <person name="Schubbe S."/>
            <person name="Williams T.J."/>
            <person name="Xie G."/>
            <person name="Kiss H.E."/>
            <person name="Brettin T.S."/>
            <person name="Martinez D."/>
            <person name="Ross C.A."/>
            <person name="Schuler D."/>
            <person name="Cox B.L."/>
            <person name="Nealson K.H."/>
            <person name="Bazylinski D.A."/>
        </authorList>
    </citation>
    <scope>NUCLEOTIDE SEQUENCE [LARGE SCALE GENOMIC DNA]</scope>
    <source>
        <strain evidence="2">ATCC BAA-1437 / JCM 17883 / MC-1</strain>
    </source>
</reference>
<dbReference type="eggNOG" id="COG3385">
    <property type="taxonomic scope" value="Bacteria"/>
</dbReference>
<protein>
    <submittedName>
        <fullName evidence="1">Uncharacterized protein</fullName>
    </submittedName>
</protein>
<dbReference type="Proteomes" id="UP000002586">
    <property type="component" value="Chromosome"/>
</dbReference>
<dbReference type="EMBL" id="CP000471">
    <property type="protein sequence ID" value="ABK46238.1"/>
    <property type="molecule type" value="Genomic_DNA"/>
</dbReference>
<keyword evidence="2" id="KW-1185">Reference proteome</keyword>
<evidence type="ECO:0000313" key="1">
    <source>
        <dbReference type="EMBL" id="ABK46238.1"/>
    </source>
</evidence>
<dbReference type="AlphaFoldDB" id="A0LE45"/>
<name>A0LE45_MAGMM</name>
<proteinExistence type="predicted"/>
<dbReference type="KEGG" id="mgm:Mmc1_3753"/>
<sequence>MRAHLGVETQHQWSELAIARRTPVLMALFSFVTLLAAHCNNSAVLPVRTAAWYAKEVATFSDTLAFVRRYLWGQESFSMSRNEPDTVKIPRAFLDRLFEAVAYAA</sequence>
<accession>A0LE45</accession>
<dbReference type="STRING" id="156889.Mmc1_3753"/>
<gene>
    <name evidence="1" type="ordered locus">Mmc1_3753</name>
</gene>
<reference evidence="1 2" key="2">
    <citation type="journal article" date="2012" name="Int. J. Syst. Evol. Microbiol.">
        <title>Magnetococcus marinus gen. nov., sp. nov., a marine, magnetotactic bacterium that represents a novel lineage (Magnetococcaceae fam. nov.; Magnetococcales ord. nov.) at the base of the Alphaproteobacteria.</title>
        <authorList>
            <person name="Bazylinski D.A."/>
            <person name="Williams T.J."/>
            <person name="Lefevre C.T."/>
            <person name="Berg R.J."/>
            <person name="Zhang C.L."/>
            <person name="Bowser S.S."/>
            <person name="Dean A.J."/>
            <person name="Beveridge T.J."/>
        </authorList>
    </citation>
    <scope>NUCLEOTIDE SEQUENCE [LARGE SCALE GENOMIC DNA]</scope>
    <source>
        <strain evidence="2">ATCC BAA-1437 / JCM 17883 / MC-1</strain>
    </source>
</reference>